<evidence type="ECO:0000256" key="9">
    <source>
        <dbReference type="ARBA" id="ARBA00023180"/>
    </source>
</evidence>
<evidence type="ECO:0000256" key="4">
    <source>
        <dbReference type="ARBA" id="ARBA00022729"/>
    </source>
</evidence>
<dbReference type="SMART" id="SM00235">
    <property type="entry name" value="ZnMc"/>
    <property type="match status" value="1"/>
</dbReference>
<keyword evidence="7" id="KW-0482">Metalloprotease</keyword>
<dbReference type="Proteomes" id="UP001459277">
    <property type="component" value="Unassembled WGS sequence"/>
</dbReference>
<dbReference type="FunFam" id="3.40.390.10:FF:000018">
    <property type="entry name" value="Metalloendoproteinase 1"/>
    <property type="match status" value="1"/>
</dbReference>
<feature type="binding site" evidence="11">
    <location>
        <position position="216"/>
    </location>
    <ligand>
        <name>Zn(2+)</name>
        <dbReference type="ChEBI" id="CHEBI:29105"/>
        <label>1</label>
    </ligand>
</feature>
<evidence type="ECO:0000256" key="2">
    <source>
        <dbReference type="ARBA" id="ARBA00022670"/>
    </source>
</evidence>
<keyword evidence="6 11" id="KW-0862">Zinc</keyword>
<dbReference type="InterPro" id="IPR021158">
    <property type="entry name" value="Pept_M10A_Zn_BS"/>
</dbReference>
<feature type="binding site" evidence="11">
    <location>
        <position position="265"/>
    </location>
    <ligand>
        <name>Zn(2+)</name>
        <dbReference type="ChEBI" id="CHEBI:29105"/>
        <label>2</label>
        <note>catalytic</note>
    </ligand>
</feature>
<accession>A0AAW2DYB2</accession>
<feature type="active site" evidence="10">
    <location>
        <position position="266"/>
    </location>
</feature>
<comment type="caution">
    <text evidence="15">The sequence shown here is derived from an EMBL/GenBank/DDBJ whole genome shotgun (WGS) entry which is preliminary data.</text>
</comment>
<evidence type="ECO:0000256" key="10">
    <source>
        <dbReference type="PIRSR" id="PIRSR621190-1"/>
    </source>
</evidence>
<evidence type="ECO:0000256" key="12">
    <source>
        <dbReference type="SAM" id="MobiDB-lite"/>
    </source>
</evidence>
<feature type="chain" id="PRO_5043654617" description="Peptidase metallopeptidase domain-containing protein" evidence="13">
    <location>
        <begin position="25"/>
        <end position="311"/>
    </location>
</feature>
<dbReference type="GO" id="GO:0030198">
    <property type="term" value="P:extracellular matrix organization"/>
    <property type="evidence" value="ECO:0007669"/>
    <property type="project" value="TreeGrafter"/>
</dbReference>
<dbReference type="InterPro" id="IPR021190">
    <property type="entry name" value="Pept_M10A"/>
</dbReference>
<dbReference type="PRINTS" id="PR00138">
    <property type="entry name" value="MATRIXIN"/>
</dbReference>
<comment type="cofactor">
    <cofactor evidence="11">
        <name>Zn(2+)</name>
        <dbReference type="ChEBI" id="CHEBI:29105"/>
    </cofactor>
    <text evidence="11">Binds 2 Zn(2+) ions per subunit.</text>
</comment>
<feature type="binding site" evidence="11">
    <location>
        <position position="269"/>
    </location>
    <ligand>
        <name>Zn(2+)</name>
        <dbReference type="ChEBI" id="CHEBI:29105"/>
        <label>2</label>
        <note>catalytic</note>
    </ligand>
</feature>
<keyword evidence="3 11" id="KW-0479">Metal-binding</keyword>
<feature type="binding site" evidence="11">
    <location>
        <position position="229"/>
    </location>
    <ligand>
        <name>Zn(2+)</name>
        <dbReference type="ChEBI" id="CHEBI:29105"/>
        <label>1</label>
    </ligand>
</feature>
<feature type="binding site" evidence="11">
    <location>
        <position position="204"/>
    </location>
    <ligand>
        <name>Ca(2+)</name>
        <dbReference type="ChEBI" id="CHEBI:29108"/>
        <label>2</label>
    </ligand>
</feature>
<dbReference type="PANTHER" id="PTHR10201">
    <property type="entry name" value="MATRIX METALLOPROTEINASE"/>
    <property type="match status" value="1"/>
</dbReference>
<feature type="binding site" evidence="11">
    <location>
        <position position="275"/>
    </location>
    <ligand>
        <name>Zn(2+)</name>
        <dbReference type="ChEBI" id="CHEBI:29105"/>
        <label>2</label>
        <note>catalytic</note>
    </ligand>
</feature>
<evidence type="ECO:0000313" key="16">
    <source>
        <dbReference type="Proteomes" id="UP001459277"/>
    </source>
</evidence>
<feature type="binding site" evidence="11">
    <location>
        <position position="214"/>
    </location>
    <ligand>
        <name>Zn(2+)</name>
        <dbReference type="ChEBI" id="CHEBI:29105"/>
        <label>1</label>
    </ligand>
</feature>
<dbReference type="InterPro" id="IPR006026">
    <property type="entry name" value="Peptidase_Metallo"/>
</dbReference>
<evidence type="ECO:0000256" key="7">
    <source>
        <dbReference type="ARBA" id="ARBA00023049"/>
    </source>
</evidence>
<dbReference type="InterPro" id="IPR033739">
    <property type="entry name" value="M10A_MMP"/>
</dbReference>
<keyword evidence="4 13" id="KW-0732">Signal</keyword>
<dbReference type="InterPro" id="IPR024079">
    <property type="entry name" value="MetalloPept_cat_dom_sf"/>
</dbReference>
<dbReference type="GO" id="GO:0006508">
    <property type="term" value="P:proteolysis"/>
    <property type="evidence" value="ECO:0007669"/>
    <property type="project" value="UniProtKB-KW"/>
</dbReference>
<reference evidence="15 16" key="1">
    <citation type="submission" date="2024-01" db="EMBL/GenBank/DDBJ databases">
        <title>A telomere-to-telomere, gap-free genome of sweet tea (Lithocarpus litseifolius).</title>
        <authorList>
            <person name="Zhou J."/>
        </authorList>
    </citation>
    <scope>NUCLEOTIDE SEQUENCE [LARGE SCALE GENOMIC DNA]</scope>
    <source>
        <strain evidence="15">Zhou-2022a</strain>
        <tissue evidence="15">Leaf</tissue>
    </source>
</reference>
<dbReference type="GO" id="GO:0031012">
    <property type="term" value="C:extracellular matrix"/>
    <property type="evidence" value="ECO:0007669"/>
    <property type="project" value="InterPro"/>
</dbReference>
<evidence type="ECO:0000256" key="3">
    <source>
        <dbReference type="ARBA" id="ARBA00022723"/>
    </source>
</evidence>
<feature type="binding site" description="in inhibited form" evidence="11">
    <location>
        <position position="127"/>
    </location>
    <ligand>
        <name>Zn(2+)</name>
        <dbReference type="ChEBI" id="CHEBI:29105"/>
        <label>2</label>
        <note>catalytic</note>
    </ligand>
</feature>
<keyword evidence="11" id="KW-0106">Calcium</keyword>
<feature type="binding site" evidence="11">
    <location>
        <position position="221"/>
    </location>
    <ligand>
        <name>Ca(2+)</name>
        <dbReference type="ChEBI" id="CHEBI:29108"/>
        <label>3</label>
    </ligand>
</feature>
<sequence>MAKKLLYLSKASLLILIQLLEIQSGSFTNAKRIEFSKSLKDLEESQKGQTVHLEESQKGQTVQGLREVKHYLNKYGYLNYEDSNNFEEDEFDEAMEVAIKAYQTFFHLKVTGKLDIDTTKQMSIPRCGVPDIMNGSLTQPQFSFIPGKPIWPYNKHNLTYAFVSSTGPNVNVHQMKAAGSYAFREWAKISNFTFQLTGDVSNADLILGFHRGDHGDGLPFDGPGGHLAHAFPPTNGRLHYDADENWTVGNTVSPNQIDLRGVSLHEIGHLLGLGHSSNESSIMYPSIKEGQKKRGLSSDDMDGLKSLYSSS</sequence>
<feature type="binding site" evidence="11">
    <location>
        <position position="244"/>
    </location>
    <ligand>
        <name>Ca(2+)</name>
        <dbReference type="ChEBI" id="CHEBI:29108"/>
        <label>1</label>
    </ligand>
</feature>
<evidence type="ECO:0000256" key="11">
    <source>
        <dbReference type="PIRSR" id="PIRSR621190-2"/>
    </source>
</evidence>
<feature type="region of interest" description="Disordered" evidence="12">
    <location>
        <begin position="288"/>
        <end position="311"/>
    </location>
</feature>
<feature type="binding site" evidence="11">
    <location>
        <position position="241"/>
    </location>
    <ligand>
        <name>Ca(2+)</name>
        <dbReference type="ChEBI" id="CHEBI:29108"/>
        <label>3</label>
    </ligand>
</feature>
<dbReference type="InterPro" id="IPR036365">
    <property type="entry name" value="PGBD-like_sf"/>
</dbReference>
<gene>
    <name evidence="15" type="ORF">SO802_001861</name>
</gene>
<dbReference type="Pfam" id="PF00413">
    <property type="entry name" value="Peptidase_M10"/>
    <property type="match status" value="1"/>
</dbReference>
<dbReference type="SUPFAM" id="SSF47090">
    <property type="entry name" value="PGBD-like"/>
    <property type="match status" value="1"/>
</dbReference>
<feature type="binding site" evidence="11">
    <location>
        <position position="222"/>
    </location>
    <ligand>
        <name>Ca(2+)</name>
        <dbReference type="ChEBI" id="CHEBI:29108"/>
        <label>3</label>
    </ligand>
</feature>
<feature type="binding site" evidence="11">
    <location>
        <position position="283"/>
    </location>
    <ligand>
        <name>Zn(2+)</name>
        <dbReference type="ChEBI" id="CHEBI:29105"/>
        <label>2</label>
        <note>catalytic</note>
    </ligand>
</feature>
<dbReference type="SUPFAM" id="SSF55486">
    <property type="entry name" value="Metalloproteases ('zincins'), catalytic domain"/>
    <property type="match status" value="1"/>
</dbReference>
<dbReference type="InterPro" id="IPR001818">
    <property type="entry name" value="Pept_M10_metallopeptidase"/>
</dbReference>
<name>A0AAW2DYB2_9ROSI</name>
<dbReference type="GO" id="GO:0004222">
    <property type="term" value="F:metalloendopeptidase activity"/>
    <property type="evidence" value="ECO:0007669"/>
    <property type="project" value="InterPro"/>
</dbReference>
<keyword evidence="9" id="KW-0325">Glycoprotein</keyword>
<keyword evidence="8" id="KW-0865">Zymogen</keyword>
<dbReference type="PANTHER" id="PTHR10201:SF213">
    <property type="entry name" value="METALLOENDOPROTEINASE 2-MMP-LIKE"/>
    <property type="match status" value="1"/>
</dbReference>
<evidence type="ECO:0000259" key="14">
    <source>
        <dbReference type="SMART" id="SM00235"/>
    </source>
</evidence>
<dbReference type="GO" id="GO:0030574">
    <property type="term" value="P:collagen catabolic process"/>
    <property type="evidence" value="ECO:0007669"/>
    <property type="project" value="TreeGrafter"/>
</dbReference>
<organism evidence="15 16">
    <name type="scientific">Lithocarpus litseifolius</name>
    <dbReference type="NCBI Taxonomy" id="425828"/>
    <lineage>
        <taxon>Eukaryota</taxon>
        <taxon>Viridiplantae</taxon>
        <taxon>Streptophyta</taxon>
        <taxon>Embryophyta</taxon>
        <taxon>Tracheophyta</taxon>
        <taxon>Spermatophyta</taxon>
        <taxon>Magnoliopsida</taxon>
        <taxon>eudicotyledons</taxon>
        <taxon>Gunneridae</taxon>
        <taxon>Pentapetalae</taxon>
        <taxon>rosids</taxon>
        <taxon>fabids</taxon>
        <taxon>Fagales</taxon>
        <taxon>Fagaceae</taxon>
        <taxon>Lithocarpus</taxon>
    </lineage>
</organism>
<evidence type="ECO:0000256" key="6">
    <source>
        <dbReference type="ARBA" id="ARBA00022833"/>
    </source>
</evidence>
<feature type="binding site" evidence="11">
    <location>
        <position position="239"/>
    </location>
    <ligand>
        <name>Zn(2+)</name>
        <dbReference type="ChEBI" id="CHEBI:29105"/>
        <label>1</label>
    </ligand>
</feature>
<evidence type="ECO:0000313" key="15">
    <source>
        <dbReference type="EMBL" id="KAL0014792.1"/>
    </source>
</evidence>
<dbReference type="InterPro" id="IPR002477">
    <property type="entry name" value="Peptidoglycan-bd-like"/>
</dbReference>
<feature type="signal peptide" evidence="13">
    <location>
        <begin position="1"/>
        <end position="24"/>
    </location>
</feature>
<dbReference type="Gene3D" id="3.40.390.10">
    <property type="entry name" value="Collagenase (Catalytic Domain)"/>
    <property type="match status" value="1"/>
</dbReference>
<evidence type="ECO:0000256" key="8">
    <source>
        <dbReference type="ARBA" id="ARBA00023145"/>
    </source>
</evidence>
<dbReference type="Pfam" id="PF01471">
    <property type="entry name" value="PG_binding_1"/>
    <property type="match status" value="1"/>
</dbReference>
<protein>
    <recommendedName>
        <fullName evidence="14">Peptidase metallopeptidase domain-containing protein</fullName>
    </recommendedName>
</protein>
<proteinExistence type="inferred from homology"/>
<dbReference type="EMBL" id="JAZDWU010000001">
    <property type="protein sequence ID" value="KAL0014792.1"/>
    <property type="molecule type" value="Genomic_DNA"/>
</dbReference>
<feature type="domain" description="Peptidase metallopeptidase" evidence="14">
    <location>
        <begin position="147"/>
        <end position="310"/>
    </location>
</feature>
<dbReference type="PROSITE" id="PS00546">
    <property type="entry name" value="CYSTEINE_SWITCH"/>
    <property type="match status" value="1"/>
</dbReference>
<comment type="similarity">
    <text evidence="1">Belongs to the peptidase M10A family. Matrix metalloproteinases (MMPs) subfamily.</text>
</comment>
<dbReference type="GO" id="GO:0008270">
    <property type="term" value="F:zinc ion binding"/>
    <property type="evidence" value="ECO:0007669"/>
    <property type="project" value="InterPro"/>
</dbReference>
<comment type="cofactor">
    <cofactor evidence="11">
        <name>Ca(2+)</name>
        <dbReference type="ChEBI" id="CHEBI:29108"/>
    </cofactor>
    <text evidence="11">Can bind about 5 Ca(2+) ions per subunit.</text>
</comment>
<keyword evidence="2" id="KW-0645">Protease</keyword>
<feature type="binding site" evidence="11">
    <location>
        <position position="244"/>
    </location>
    <ligand>
        <name>Ca(2+)</name>
        <dbReference type="ChEBI" id="CHEBI:29108"/>
        <label>3</label>
    </ligand>
</feature>
<dbReference type="CDD" id="cd04278">
    <property type="entry name" value="ZnMc_MMP"/>
    <property type="match status" value="1"/>
</dbReference>
<dbReference type="AlphaFoldDB" id="A0AAW2DYB2"/>
<evidence type="ECO:0000256" key="5">
    <source>
        <dbReference type="ARBA" id="ARBA00022801"/>
    </source>
</evidence>
<evidence type="ECO:0000256" key="13">
    <source>
        <dbReference type="SAM" id="SignalP"/>
    </source>
</evidence>
<evidence type="ECO:0000256" key="1">
    <source>
        <dbReference type="ARBA" id="ARBA00009614"/>
    </source>
</evidence>
<keyword evidence="5" id="KW-0378">Hydrolase</keyword>
<keyword evidence="16" id="KW-1185">Reference proteome</keyword>